<dbReference type="KEGG" id="dpo:26533307"/>
<dbReference type="InParanoid" id="A0A6I8V782"/>
<evidence type="ECO:0000313" key="3">
    <source>
        <dbReference type="RefSeq" id="XP_015035274.2"/>
    </source>
</evidence>
<evidence type="ECO:0000256" key="1">
    <source>
        <dbReference type="SAM" id="SignalP"/>
    </source>
</evidence>
<dbReference type="AlphaFoldDB" id="A0A6I8V782"/>
<reference evidence="3" key="1">
    <citation type="submission" date="2025-08" db="UniProtKB">
        <authorList>
            <consortium name="RefSeq"/>
        </authorList>
    </citation>
    <scope>IDENTIFICATION</scope>
    <source>
        <strain evidence="3">MV-25-SWS-2005</strain>
        <tissue evidence="3">Whole body</tissue>
    </source>
</reference>
<feature type="chain" id="PRO_5026016205" evidence="1">
    <location>
        <begin position="22"/>
        <end position="92"/>
    </location>
</feature>
<dbReference type="RefSeq" id="XP_015035274.2">
    <property type="nucleotide sequence ID" value="XM_015179788.2"/>
</dbReference>
<evidence type="ECO:0000313" key="2">
    <source>
        <dbReference type="Proteomes" id="UP000001819"/>
    </source>
</evidence>
<dbReference type="Proteomes" id="UP000001819">
    <property type="component" value="Chromosome 4"/>
</dbReference>
<dbReference type="FunCoup" id="A0A6I8V782">
    <property type="interactions" value="32"/>
</dbReference>
<dbReference type="GO" id="GO:0005576">
    <property type="term" value="C:extracellular region"/>
    <property type="evidence" value="ECO:0007669"/>
    <property type="project" value="InterPro"/>
</dbReference>
<accession>A0A6I8V782</accession>
<keyword evidence="2" id="KW-1185">Reference proteome</keyword>
<dbReference type="Pfam" id="PF05777">
    <property type="entry name" value="Acp26Ab"/>
    <property type="match status" value="1"/>
</dbReference>
<sequence>MNYSSLLCLFCTICLWRCGMADPQLRIRSISRSSSQQMIDGQLRTVRNEVEDNLDTDNGLMVRTKKSKQKSDVMSKRAAARMKYRLDTGVAR</sequence>
<gene>
    <name evidence="3" type="primary">Acp26Ab</name>
</gene>
<name>A0A6I8V782_DROPS</name>
<feature type="signal peptide" evidence="1">
    <location>
        <begin position="1"/>
        <end position="21"/>
    </location>
</feature>
<protein>
    <submittedName>
        <fullName evidence="3">Accessory gland-specific peptide 26Ab</fullName>
    </submittedName>
</protein>
<dbReference type="InterPro" id="IPR008392">
    <property type="entry name" value="Acp26Ab"/>
</dbReference>
<dbReference type="GO" id="GO:0007617">
    <property type="term" value="P:mating behavior"/>
    <property type="evidence" value="ECO:0007669"/>
    <property type="project" value="InterPro"/>
</dbReference>
<organism evidence="2 3">
    <name type="scientific">Drosophila pseudoobscura pseudoobscura</name>
    <name type="common">Fruit fly</name>
    <dbReference type="NCBI Taxonomy" id="46245"/>
    <lineage>
        <taxon>Eukaryota</taxon>
        <taxon>Metazoa</taxon>
        <taxon>Ecdysozoa</taxon>
        <taxon>Arthropoda</taxon>
        <taxon>Hexapoda</taxon>
        <taxon>Insecta</taxon>
        <taxon>Pterygota</taxon>
        <taxon>Neoptera</taxon>
        <taxon>Endopterygota</taxon>
        <taxon>Diptera</taxon>
        <taxon>Brachycera</taxon>
        <taxon>Muscomorpha</taxon>
        <taxon>Ephydroidea</taxon>
        <taxon>Drosophilidae</taxon>
        <taxon>Drosophila</taxon>
        <taxon>Sophophora</taxon>
    </lineage>
</organism>
<keyword evidence="1" id="KW-0732">Signal</keyword>
<proteinExistence type="predicted"/>